<comment type="caution">
    <text evidence="2">The sequence shown here is derived from an EMBL/GenBank/DDBJ whole genome shotgun (WGS) entry which is preliminary data.</text>
</comment>
<sequence>MNELEDYLANNVNDTIDTKITGNFFMALFKFNHNDIDNLVKSLKQDDDYSVYGIRPNKTNFSNSNKNSLLYQVLKIIDQKEKCLNTRPTSRISTLDVATSNNMIPYGELCLILIVLTLWLLSILLCLSKYQKLRTIPPMLPPYSNEPMHIEEVKIVKNEQDTIIYRKKPSTFQRYATLKNSNLDSPNFESQIYNITNSNRKSFRKSKIRSYSEPRLSVYINSDSVHQPYWSYSRECNKRVKLKQLQPSHVMSLSNNPTQTEIVRKKFLNMTKSYSPNKLLWQYSKNLNKRVSDKRNLYARSKNSIRRPLSEVKRYENTWSLKSCDQSIEDNTTVNSQKNEIDSFDTIDQNRNILEEIQETSFIRSKPKSIKLTRNTHTFSGNTPTKSPGLLDPNWIPLKVQESLLNLHYALHKKPTLLQTSHISKSDSNLKTRNTCNVMDQFTKKLLSLQNSQEKKHSCLL</sequence>
<protein>
    <submittedName>
        <fullName evidence="2">Uncharacterized protein</fullName>
    </submittedName>
</protein>
<evidence type="ECO:0000313" key="2">
    <source>
        <dbReference type="EMBL" id="CAF0720887.1"/>
    </source>
</evidence>
<name>A0A813MA45_9BILA</name>
<accession>A0A813MA45</accession>
<dbReference type="Proteomes" id="UP000663879">
    <property type="component" value="Unassembled WGS sequence"/>
</dbReference>
<dbReference type="AlphaFoldDB" id="A0A813MA45"/>
<organism evidence="2 3">
    <name type="scientific">Brachionus calyciflorus</name>
    <dbReference type="NCBI Taxonomy" id="104777"/>
    <lineage>
        <taxon>Eukaryota</taxon>
        <taxon>Metazoa</taxon>
        <taxon>Spiralia</taxon>
        <taxon>Gnathifera</taxon>
        <taxon>Rotifera</taxon>
        <taxon>Eurotatoria</taxon>
        <taxon>Monogononta</taxon>
        <taxon>Pseudotrocha</taxon>
        <taxon>Ploima</taxon>
        <taxon>Brachionidae</taxon>
        <taxon>Brachionus</taxon>
    </lineage>
</organism>
<gene>
    <name evidence="2" type="ORF">OXX778_LOCUS2145</name>
</gene>
<keyword evidence="1" id="KW-0472">Membrane</keyword>
<evidence type="ECO:0000256" key="1">
    <source>
        <dbReference type="SAM" id="Phobius"/>
    </source>
</evidence>
<dbReference type="OrthoDB" id="261433at2759"/>
<keyword evidence="1" id="KW-0812">Transmembrane</keyword>
<reference evidence="2" key="1">
    <citation type="submission" date="2021-02" db="EMBL/GenBank/DDBJ databases">
        <authorList>
            <person name="Nowell W R."/>
        </authorList>
    </citation>
    <scope>NUCLEOTIDE SEQUENCE</scope>
    <source>
        <strain evidence="2">Ploen Becks lab</strain>
    </source>
</reference>
<proteinExistence type="predicted"/>
<dbReference type="EMBL" id="CAJNOC010000160">
    <property type="protein sequence ID" value="CAF0720887.1"/>
    <property type="molecule type" value="Genomic_DNA"/>
</dbReference>
<evidence type="ECO:0000313" key="3">
    <source>
        <dbReference type="Proteomes" id="UP000663879"/>
    </source>
</evidence>
<feature type="transmembrane region" description="Helical" evidence="1">
    <location>
        <begin position="103"/>
        <end position="127"/>
    </location>
</feature>
<keyword evidence="1" id="KW-1133">Transmembrane helix</keyword>
<keyword evidence="3" id="KW-1185">Reference proteome</keyword>